<evidence type="ECO:0000313" key="2">
    <source>
        <dbReference type="EMBL" id="ORC89194.1"/>
    </source>
</evidence>
<organism evidence="2 3">
    <name type="scientific">Trypanosoma theileri</name>
    <dbReference type="NCBI Taxonomy" id="67003"/>
    <lineage>
        <taxon>Eukaryota</taxon>
        <taxon>Discoba</taxon>
        <taxon>Euglenozoa</taxon>
        <taxon>Kinetoplastea</taxon>
        <taxon>Metakinetoplastina</taxon>
        <taxon>Trypanosomatida</taxon>
        <taxon>Trypanosomatidae</taxon>
        <taxon>Trypanosoma</taxon>
    </lineage>
</organism>
<dbReference type="Proteomes" id="UP000192257">
    <property type="component" value="Unassembled WGS sequence"/>
</dbReference>
<keyword evidence="1" id="KW-0472">Membrane</keyword>
<name>A0A1X0NWW7_9TRYP</name>
<sequence length="110" mass="12339">MHCYKANRDLLEQEKIPCMQSTIGWVISAANNSLHLQKFGCALQVLLAQSRLVGLVPVFPGEPPRGTHPRIGYKLFRFLYLICHICVLFTGNLYCGTVNFLSIVLFSLAL</sequence>
<feature type="transmembrane region" description="Helical" evidence="1">
    <location>
        <begin position="78"/>
        <end position="109"/>
    </location>
</feature>
<reference evidence="2 3" key="1">
    <citation type="submission" date="2017-03" db="EMBL/GenBank/DDBJ databases">
        <title>An alternative strategy for trypanosome survival in the mammalian bloodstream revealed through genome and transcriptome analysis of the ubiquitous bovine parasite Trypanosoma (Megatrypanum) theileri.</title>
        <authorList>
            <person name="Kelly S."/>
            <person name="Ivens A."/>
            <person name="Mott A."/>
            <person name="O'Neill E."/>
            <person name="Emms D."/>
            <person name="Macleod O."/>
            <person name="Voorheis P."/>
            <person name="Matthews J."/>
            <person name="Matthews K."/>
            <person name="Carrington M."/>
        </authorList>
    </citation>
    <scope>NUCLEOTIDE SEQUENCE [LARGE SCALE GENOMIC DNA]</scope>
    <source>
        <strain evidence="2">Edinburgh</strain>
    </source>
</reference>
<accession>A0A1X0NWW7</accession>
<protein>
    <submittedName>
        <fullName evidence="2">Uncharacterized protein</fullName>
    </submittedName>
</protein>
<keyword evidence="1" id="KW-1133">Transmembrane helix</keyword>
<dbReference type="RefSeq" id="XP_028883260.1">
    <property type="nucleotide sequence ID" value="XM_029025414.1"/>
</dbReference>
<evidence type="ECO:0000256" key="1">
    <source>
        <dbReference type="SAM" id="Phobius"/>
    </source>
</evidence>
<dbReference type="AlphaFoldDB" id="A0A1X0NWW7"/>
<dbReference type="EMBL" id="NBCO01000013">
    <property type="protein sequence ID" value="ORC89194.1"/>
    <property type="molecule type" value="Genomic_DNA"/>
</dbReference>
<dbReference type="VEuPathDB" id="TriTrypDB:TM35_000131980"/>
<evidence type="ECO:0000313" key="3">
    <source>
        <dbReference type="Proteomes" id="UP000192257"/>
    </source>
</evidence>
<proteinExistence type="predicted"/>
<keyword evidence="3" id="KW-1185">Reference proteome</keyword>
<dbReference type="GeneID" id="39985194"/>
<gene>
    <name evidence="2" type="ORF">TM35_000131980</name>
</gene>
<keyword evidence="1" id="KW-0812">Transmembrane</keyword>
<comment type="caution">
    <text evidence="2">The sequence shown here is derived from an EMBL/GenBank/DDBJ whole genome shotgun (WGS) entry which is preliminary data.</text>
</comment>